<dbReference type="InterPro" id="IPR022637">
    <property type="entry name" value="DNA_polIII_beta_cen"/>
</dbReference>
<evidence type="ECO:0000313" key="15">
    <source>
        <dbReference type="Proteomes" id="UP000257017"/>
    </source>
</evidence>
<comment type="similarity">
    <text evidence="2 10">Belongs to the beta sliding clamp family.</text>
</comment>
<dbReference type="PANTHER" id="PTHR30478:SF0">
    <property type="entry name" value="BETA SLIDING CLAMP"/>
    <property type="match status" value="1"/>
</dbReference>
<dbReference type="NCBIfam" id="TIGR00663">
    <property type="entry name" value="dnan"/>
    <property type="match status" value="1"/>
</dbReference>
<dbReference type="InterPro" id="IPR001001">
    <property type="entry name" value="DNA_polIII_beta"/>
</dbReference>
<dbReference type="GO" id="GO:0008408">
    <property type="term" value="F:3'-5' exonuclease activity"/>
    <property type="evidence" value="ECO:0007669"/>
    <property type="project" value="InterPro"/>
</dbReference>
<dbReference type="GO" id="GO:0009360">
    <property type="term" value="C:DNA polymerase III complex"/>
    <property type="evidence" value="ECO:0007669"/>
    <property type="project" value="InterPro"/>
</dbReference>
<sequence>MNFVIDSKYFFQNLKAISSVLSKSNNINILTCFILNLTNGFLKIKASDLYLCIKITLKVVSKRNGKAAVPAKLLLEILKQLPEQPIKIKKINYNQLRISCLKGNYELCVLDHKLFPKHKKIKNPKYCMLKKDTILNIINNTLFAVGNEELRPVLNGVCFNIKKQKGSFVATNAKILAKYFLNNLKNKEKIQFILPKKTLLILKQIFLNNLKNKEQNKYIKIQYNKYNTWFKVSNKVLISSLIKGDVPNYDSIIPKAKIKNKLIINVQYLLKAIKRITLFSNPKDNRITFSFSLKQNIIFSENNELTNKGLEELICEYSGENLEISFNSKDLLEGLSNLTCKDIEIKFQDKYTPAIIQPIFSLKQEKILRIIIPLT</sequence>
<evidence type="ECO:0000256" key="9">
    <source>
        <dbReference type="ARBA" id="ARBA00023125"/>
    </source>
</evidence>
<comment type="subunit">
    <text evidence="10">Forms a ring-shaped head-to-tail homodimer around DNA.</text>
</comment>
<organism evidence="14 15">
    <name type="scientific">Candidatus Karelsulcia muelleri</name>
    <dbReference type="NCBI Taxonomy" id="336810"/>
    <lineage>
        <taxon>Bacteria</taxon>
        <taxon>Pseudomonadati</taxon>
        <taxon>Bacteroidota</taxon>
        <taxon>Flavobacteriia</taxon>
        <taxon>Flavobacteriales</taxon>
        <taxon>Candidatus Karelsulcia</taxon>
    </lineage>
</organism>
<dbReference type="AlphaFoldDB" id="A0A346E0W8"/>
<dbReference type="CDD" id="cd00140">
    <property type="entry name" value="beta_clamp"/>
    <property type="match status" value="1"/>
</dbReference>
<evidence type="ECO:0000256" key="7">
    <source>
        <dbReference type="ARBA" id="ARBA00022705"/>
    </source>
</evidence>
<dbReference type="SMART" id="SM00480">
    <property type="entry name" value="POL3Bc"/>
    <property type="match status" value="1"/>
</dbReference>
<evidence type="ECO:0000256" key="2">
    <source>
        <dbReference type="ARBA" id="ARBA00010752"/>
    </source>
</evidence>
<evidence type="ECO:0000256" key="1">
    <source>
        <dbReference type="ARBA" id="ARBA00004496"/>
    </source>
</evidence>
<reference evidence="14 15" key="1">
    <citation type="submission" date="2018-03" db="EMBL/GenBank/DDBJ databases">
        <title>A parallel universe: an anciently diverged bacterial symbiosis in a Hawaiian planthopper (Hemiptera: Cixiidae) reveals rearranged nutritional responsibilities.</title>
        <authorList>
            <person name="Bennett G."/>
            <person name="Mao M."/>
        </authorList>
    </citation>
    <scope>NUCLEOTIDE SEQUENCE [LARGE SCALE GENOMIC DNA]</scope>
    <source>
        <strain evidence="14 15">OLIH</strain>
    </source>
</reference>
<dbReference type="GO" id="GO:0003887">
    <property type="term" value="F:DNA-directed DNA polymerase activity"/>
    <property type="evidence" value="ECO:0007669"/>
    <property type="project" value="UniProtKB-UniRule"/>
</dbReference>
<evidence type="ECO:0000256" key="5">
    <source>
        <dbReference type="ARBA" id="ARBA00022679"/>
    </source>
</evidence>
<dbReference type="GO" id="GO:0005737">
    <property type="term" value="C:cytoplasm"/>
    <property type="evidence" value="ECO:0007669"/>
    <property type="project" value="UniProtKB-SubCell"/>
</dbReference>
<dbReference type="InterPro" id="IPR022634">
    <property type="entry name" value="DNA_polIII_beta_N"/>
</dbReference>
<evidence type="ECO:0000256" key="6">
    <source>
        <dbReference type="ARBA" id="ARBA00022695"/>
    </source>
</evidence>
<dbReference type="InterPro" id="IPR046938">
    <property type="entry name" value="DNA_clamp_sf"/>
</dbReference>
<dbReference type="Proteomes" id="UP000257017">
    <property type="component" value="Chromosome"/>
</dbReference>
<dbReference type="SUPFAM" id="SSF55979">
    <property type="entry name" value="DNA clamp"/>
    <property type="match status" value="3"/>
</dbReference>
<feature type="domain" description="DNA polymerase III beta sliding clamp central" evidence="12">
    <location>
        <begin position="129"/>
        <end position="248"/>
    </location>
</feature>
<gene>
    <name evidence="14" type="ORF">C9I73_085</name>
</gene>
<dbReference type="Pfam" id="PF02768">
    <property type="entry name" value="DNA_pol3_beta_3"/>
    <property type="match status" value="1"/>
</dbReference>
<dbReference type="InterPro" id="IPR022635">
    <property type="entry name" value="DNA_polIII_beta_C"/>
</dbReference>
<name>A0A346E0W8_9FLAO</name>
<keyword evidence="6 10" id="KW-0548">Nucleotidyltransferase</keyword>
<evidence type="ECO:0000256" key="10">
    <source>
        <dbReference type="PIRNR" id="PIRNR000804"/>
    </source>
</evidence>
<feature type="domain" description="DNA polymerase III beta sliding clamp N-terminal" evidence="11">
    <location>
        <begin position="1"/>
        <end position="117"/>
    </location>
</feature>
<dbReference type="OrthoDB" id="8421503at2"/>
<dbReference type="EMBL" id="CP028359">
    <property type="protein sequence ID" value="AXN02623.1"/>
    <property type="molecule type" value="Genomic_DNA"/>
</dbReference>
<comment type="subcellular location">
    <subcellularLocation>
        <location evidence="1 10">Cytoplasm</location>
    </subcellularLocation>
</comment>
<comment type="function">
    <text evidence="10">Confers DNA tethering and processivity to DNA polymerases and other proteins. Acts as a clamp, forming a ring around DNA (a reaction catalyzed by the clamp-loading complex) which diffuses in an ATP-independent manner freely and bidirectionally along dsDNA. Initially characterized for its ability to contact the catalytic subunit of DNA polymerase III (Pol III), a complex, multichain enzyme responsible for most of the replicative synthesis in bacteria; Pol III exhibits 3'-5' exonuclease proofreading activity. The beta chain is required for initiation of replication as well as for processivity of DNA replication.</text>
</comment>
<evidence type="ECO:0000259" key="13">
    <source>
        <dbReference type="Pfam" id="PF02768"/>
    </source>
</evidence>
<evidence type="ECO:0000256" key="8">
    <source>
        <dbReference type="ARBA" id="ARBA00022932"/>
    </source>
</evidence>
<dbReference type="Pfam" id="PF00712">
    <property type="entry name" value="DNA_pol3_beta"/>
    <property type="match status" value="1"/>
</dbReference>
<accession>A0A346E0W8</accession>
<keyword evidence="7 10" id="KW-0235">DNA replication</keyword>
<keyword evidence="5 10" id="KW-0808">Transferase</keyword>
<protein>
    <recommendedName>
        <fullName evidence="3 10">Beta sliding clamp</fullName>
    </recommendedName>
</protein>
<feature type="domain" description="DNA polymerase III beta sliding clamp C-terminal" evidence="13">
    <location>
        <begin position="251"/>
        <end position="359"/>
    </location>
</feature>
<dbReference type="RefSeq" id="WP_158380339.1">
    <property type="nucleotide sequence ID" value="NZ_CP028359.1"/>
</dbReference>
<dbReference type="GO" id="GO:0006271">
    <property type="term" value="P:DNA strand elongation involved in DNA replication"/>
    <property type="evidence" value="ECO:0007669"/>
    <property type="project" value="TreeGrafter"/>
</dbReference>
<proteinExistence type="inferred from homology"/>
<keyword evidence="4 10" id="KW-0963">Cytoplasm</keyword>
<evidence type="ECO:0000259" key="11">
    <source>
        <dbReference type="Pfam" id="PF00712"/>
    </source>
</evidence>
<evidence type="ECO:0000313" key="14">
    <source>
        <dbReference type="EMBL" id="AXN02623.1"/>
    </source>
</evidence>
<dbReference type="Gene3D" id="3.70.10.10">
    <property type="match status" value="1"/>
</dbReference>
<dbReference type="Pfam" id="PF02767">
    <property type="entry name" value="DNA_pol3_beta_2"/>
    <property type="match status" value="1"/>
</dbReference>
<dbReference type="PANTHER" id="PTHR30478">
    <property type="entry name" value="DNA POLYMERASE III SUBUNIT BETA"/>
    <property type="match status" value="1"/>
</dbReference>
<dbReference type="Gene3D" id="3.10.150.10">
    <property type="entry name" value="DNA Polymerase III, subunit A, domain 2"/>
    <property type="match status" value="1"/>
</dbReference>
<evidence type="ECO:0000259" key="12">
    <source>
        <dbReference type="Pfam" id="PF02767"/>
    </source>
</evidence>
<evidence type="ECO:0000256" key="3">
    <source>
        <dbReference type="ARBA" id="ARBA00021035"/>
    </source>
</evidence>
<dbReference type="GO" id="GO:0003677">
    <property type="term" value="F:DNA binding"/>
    <property type="evidence" value="ECO:0007669"/>
    <property type="project" value="UniProtKB-UniRule"/>
</dbReference>
<evidence type="ECO:0000256" key="4">
    <source>
        <dbReference type="ARBA" id="ARBA00022490"/>
    </source>
</evidence>
<keyword evidence="9" id="KW-0238">DNA-binding</keyword>
<keyword evidence="8 10" id="KW-0239">DNA-directed DNA polymerase</keyword>
<dbReference type="PIRSF" id="PIRSF000804">
    <property type="entry name" value="DNA_pol_III_b"/>
    <property type="match status" value="1"/>
</dbReference>